<accession>A0A975S629</accession>
<reference evidence="2" key="1">
    <citation type="submission" date="2021-06" db="EMBL/GenBank/DDBJ databases">
        <title>Novel species in genus Arthrobacter.</title>
        <authorList>
            <person name="Zhang G."/>
        </authorList>
    </citation>
    <scope>NUCLEOTIDE SEQUENCE</scope>
    <source>
        <strain evidence="2">Zg-ZUI122</strain>
    </source>
</reference>
<keyword evidence="1" id="KW-0472">Membrane</keyword>
<feature type="transmembrane region" description="Helical" evidence="1">
    <location>
        <begin position="38"/>
        <end position="55"/>
    </location>
</feature>
<protein>
    <submittedName>
        <fullName evidence="2">Uncharacterized protein</fullName>
    </submittedName>
</protein>
<keyword evidence="3" id="KW-1185">Reference proteome</keyword>
<gene>
    <name evidence="2" type="ORF">KG104_01290</name>
</gene>
<evidence type="ECO:0000256" key="1">
    <source>
        <dbReference type="SAM" id="Phobius"/>
    </source>
</evidence>
<dbReference type="RefSeq" id="WP_207348353.1">
    <property type="nucleotide sequence ID" value="NZ_CP076456.1"/>
</dbReference>
<keyword evidence="1" id="KW-1133">Transmembrane helix</keyword>
<feature type="transmembrane region" description="Helical" evidence="1">
    <location>
        <begin position="61"/>
        <end position="83"/>
    </location>
</feature>
<dbReference type="Proteomes" id="UP000680588">
    <property type="component" value="Chromosome"/>
</dbReference>
<dbReference type="AlphaFoldDB" id="A0A975S629"/>
<evidence type="ECO:0000313" key="3">
    <source>
        <dbReference type="Proteomes" id="UP000680588"/>
    </source>
</evidence>
<organism evidence="2 3">
    <name type="scientific">Arthrobacter sunyaminii</name>
    <dbReference type="NCBI Taxonomy" id="2816859"/>
    <lineage>
        <taxon>Bacteria</taxon>
        <taxon>Bacillati</taxon>
        <taxon>Actinomycetota</taxon>
        <taxon>Actinomycetes</taxon>
        <taxon>Micrococcales</taxon>
        <taxon>Micrococcaceae</taxon>
        <taxon>Arthrobacter</taxon>
    </lineage>
</organism>
<sequence length="271" mass="29697">MSRLTLGNVIKVTLVVLFFYFIVLLVLMIGIRRKNPKVILEGAIYVALFIAAFSIPGDSALSTAAAFMGLGAMAVSAVRSYMLRDLWLHRRDRGRRQHDVTVQQGAPNSPMPAYQPTPAMAPIVPATDDLSSALAWVASLARQSKNQLPADAYVTVLETCQTLDAVIDAETRQPSGDARFEYELAAVVREYLPAVLRGYLAIPPSMVGNRQPNGRTPNQELVEQLQLLSGQADALHANRHSHTSAELTSTGNFLRERFGHHQRGGFDFGVE</sequence>
<proteinExistence type="predicted"/>
<name>A0A975S629_9MICC</name>
<feature type="transmembrane region" description="Helical" evidence="1">
    <location>
        <begin position="12"/>
        <end position="31"/>
    </location>
</feature>
<dbReference type="EMBL" id="CP076456">
    <property type="protein sequence ID" value="QWQ36493.1"/>
    <property type="molecule type" value="Genomic_DNA"/>
</dbReference>
<evidence type="ECO:0000313" key="2">
    <source>
        <dbReference type="EMBL" id="QWQ36493.1"/>
    </source>
</evidence>
<dbReference type="KEGG" id="asun:KG104_01290"/>
<keyword evidence="1" id="KW-0812">Transmembrane</keyword>